<proteinExistence type="predicted"/>
<evidence type="ECO:0000313" key="3">
    <source>
        <dbReference type="EMBL" id="MBO2452002.1"/>
    </source>
</evidence>
<dbReference type="RefSeq" id="WP_208259910.1">
    <property type="nucleotide sequence ID" value="NZ_JAGEOJ010000015.1"/>
</dbReference>
<evidence type="ECO:0000313" key="4">
    <source>
        <dbReference type="Proteomes" id="UP000669179"/>
    </source>
</evidence>
<reference evidence="3" key="1">
    <citation type="submission" date="2021-03" db="EMBL/GenBank/DDBJ databases">
        <authorList>
            <person name="Kanchanasin P."/>
            <person name="Saeng-In P."/>
            <person name="Phongsopitanun W."/>
            <person name="Yuki M."/>
            <person name="Kudo T."/>
            <person name="Ohkuma M."/>
            <person name="Tanasupawat S."/>
        </authorList>
    </citation>
    <scope>NUCLEOTIDE SEQUENCE</scope>
    <source>
        <strain evidence="3">GKU 128</strain>
    </source>
</reference>
<dbReference type="EMBL" id="JAGEOJ010000015">
    <property type="protein sequence ID" value="MBO2452002.1"/>
    <property type="molecule type" value="Genomic_DNA"/>
</dbReference>
<feature type="chain" id="PRO_5038405379" description="Secreted protein" evidence="2">
    <location>
        <begin position="30"/>
        <end position="536"/>
    </location>
</feature>
<feature type="region of interest" description="Disordered" evidence="1">
    <location>
        <begin position="381"/>
        <end position="406"/>
    </location>
</feature>
<sequence>MEIKKAVASLGATGLFLPLFMPLSLSPAAAEPAPYRRPAFERGPMIHGERTRPLAKPRRAGADQPVKLDLIDRAGRAPTTERAARVYMWPLNGDQPLGADIQNGHGEETIPDGDYAMYAYVSTPEPDGRTSSTLVYLPKVHVGGPTSLVMDARTAKPIRVNVDRADARANDTAVLISQELGGRDQVTSLNLSGTDLYVTPVAKGLGVTFHVQSIVTRSGAASGSPYVYNLAGSAEGIPSDPGLSARTRDLAAVRTRYDGEGGPGCAGTHAAPDFGTSAAIGLYSEVGALPTTRTEYYSPGLPWQLDEGVTSADCAFEDVDVSAREERFPRAGSYTRQWNGAPFGPAGGVLDLSGTNDVWFDAQMLAAADVSASSGTLRGTSTLRDAGGSVVGTSGIPGSGGPWPSPAPGRHTLTVDAERSVPWSDLATRQHVVWDLDIKGSEVVNLPDVRYRTALDARNRARPGSRQMVTLVPEKLPAGAQPVLSVSYDDGGTWTRVPAGADGVATFTNPGSGYVSLRTQVPGVVDQTVVRAYGIG</sequence>
<feature type="signal peptide" evidence="2">
    <location>
        <begin position="1"/>
        <end position="29"/>
    </location>
</feature>
<organism evidence="3 4">
    <name type="scientific">Actinomadura barringtoniae</name>
    <dbReference type="NCBI Taxonomy" id="1427535"/>
    <lineage>
        <taxon>Bacteria</taxon>
        <taxon>Bacillati</taxon>
        <taxon>Actinomycetota</taxon>
        <taxon>Actinomycetes</taxon>
        <taxon>Streptosporangiales</taxon>
        <taxon>Thermomonosporaceae</taxon>
        <taxon>Actinomadura</taxon>
    </lineage>
</organism>
<keyword evidence="2" id="KW-0732">Signal</keyword>
<keyword evidence="4" id="KW-1185">Reference proteome</keyword>
<dbReference type="AlphaFoldDB" id="A0A939TA17"/>
<accession>A0A939TA17</accession>
<gene>
    <name evidence="3" type="ORF">J4573_33290</name>
</gene>
<dbReference type="Proteomes" id="UP000669179">
    <property type="component" value="Unassembled WGS sequence"/>
</dbReference>
<comment type="caution">
    <text evidence="3">The sequence shown here is derived from an EMBL/GenBank/DDBJ whole genome shotgun (WGS) entry which is preliminary data.</text>
</comment>
<evidence type="ECO:0000256" key="1">
    <source>
        <dbReference type="SAM" id="MobiDB-lite"/>
    </source>
</evidence>
<protein>
    <recommendedName>
        <fullName evidence="5">Secreted protein</fullName>
    </recommendedName>
</protein>
<evidence type="ECO:0000256" key="2">
    <source>
        <dbReference type="SAM" id="SignalP"/>
    </source>
</evidence>
<name>A0A939TA17_9ACTN</name>
<evidence type="ECO:0008006" key="5">
    <source>
        <dbReference type="Google" id="ProtNLM"/>
    </source>
</evidence>